<keyword evidence="4" id="KW-1185">Reference proteome</keyword>
<dbReference type="Pfam" id="PF04784">
    <property type="entry name" value="DUF547"/>
    <property type="match status" value="1"/>
</dbReference>
<comment type="caution">
    <text evidence="3">The sequence shown here is derived from an EMBL/GenBank/DDBJ whole genome shotgun (WGS) entry which is preliminary data.</text>
</comment>
<gene>
    <name evidence="3" type="ORF">CDCA_CDCA02G0779</name>
</gene>
<dbReference type="PANTHER" id="PTHR46361">
    <property type="entry name" value="ELECTRON CARRIER/ PROTEIN DISULFIDE OXIDOREDUCTASE"/>
    <property type="match status" value="1"/>
</dbReference>
<protein>
    <recommendedName>
        <fullName evidence="2">DUF547 domain-containing protein</fullName>
    </recommendedName>
</protein>
<feature type="compositionally biased region" description="Low complexity" evidence="1">
    <location>
        <begin position="96"/>
        <end position="107"/>
    </location>
</feature>
<evidence type="ECO:0000313" key="3">
    <source>
        <dbReference type="EMBL" id="KAK4534754.1"/>
    </source>
</evidence>
<accession>A0AAV9IRH9</accession>
<feature type="region of interest" description="Disordered" evidence="1">
    <location>
        <begin position="1"/>
        <end position="29"/>
    </location>
</feature>
<feature type="domain" description="DUF547" evidence="2">
    <location>
        <begin position="278"/>
        <end position="411"/>
    </location>
</feature>
<dbReference type="Proteomes" id="UP001301350">
    <property type="component" value="Unassembled WGS sequence"/>
</dbReference>
<evidence type="ECO:0000313" key="4">
    <source>
        <dbReference type="Proteomes" id="UP001301350"/>
    </source>
</evidence>
<organism evidence="3 4">
    <name type="scientific">Cyanidium caldarium</name>
    <name type="common">Red alga</name>
    <dbReference type="NCBI Taxonomy" id="2771"/>
    <lineage>
        <taxon>Eukaryota</taxon>
        <taxon>Rhodophyta</taxon>
        <taxon>Bangiophyceae</taxon>
        <taxon>Cyanidiales</taxon>
        <taxon>Cyanidiaceae</taxon>
        <taxon>Cyanidium</taxon>
    </lineage>
</organism>
<sequence length="550" mass="60501">MESPWEEVPREQRRRGAAGEAADVNGKGDAGSLLTAELVTLHARAFGLVFGRCGGVRMSLTKYSAPKSVLQRGTGAMWVSKRRLLQWMRTETDWLGPSPAAGAGATATPPPTPVAEVGSPVTPPSEAGEKGAAATRSSSPVDAALDADAQAKAEAILMTLVEGGVLLGRGSGGRKSIDSPATFIRYAIAYPLQHSGSRALNTLVSLPRGAVLESRYDARLLALELENVMDQLLPDVTSPNGESVDYAAVRRHPQFPRWLALATLLAWCRHPDDSLPADSEKVAFYVNIHNMMAIQTKATVHAAAPRRQADGTLARARGYPNLYELEMFLHKTYLVLCGELVSLCTLKNAVIRGQRLRGGRTTSCLSALAVKQVDPRVHFVLNWGAKSCPALRTLHLKECDAELDAATAAFLADRRQVEVVERNHTLTMSRLFLWYRGDFTKARTDLGLLEWMQAHASDPSAATTARLREVVSEMRRREGTIRNERKQRLAKRKQNTAMVAVQWRALWPGDWFRPNGSLPAAWRLRYRRFDYGDNAFGAGHHHVFLPENMC</sequence>
<dbReference type="InterPro" id="IPR006869">
    <property type="entry name" value="DUF547"/>
</dbReference>
<feature type="region of interest" description="Disordered" evidence="1">
    <location>
        <begin position="95"/>
        <end position="141"/>
    </location>
</feature>
<reference evidence="3 4" key="1">
    <citation type="submission" date="2022-07" db="EMBL/GenBank/DDBJ databases">
        <title>Genome-wide signatures of adaptation to extreme environments.</title>
        <authorList>
            <person name="Cho C.H."/>
            <person name="Yoon H.S."/>
        </authorList>
    </citation>
    <scope>NUCLEOTIDE SEQUENCE [LARGE SCALE GENOMIC DNA]</scope>
    <source>
        <strain evidence="3 4">DBV 063 E5</strain>
    </source>
</reference>
<proteinExistence type="predicted"/>
<dbReference type="AlphaFoldDB" id="A0AAV9IRH9"/>
<evidence type="ECO:0000256" key="1">
    <source>
        <dbReference type="SAM" id="MobiDB-lite"/>
    </source>
</evidence>
<name>A0AAV9IRH9_CYACA</name>
<dbReference type="EMBL" id="JANCYW010000002">
    <property type="protein sequence ID" value="KAK4534754.1"/>
    <property type="molecule type" value="Genomic_DNA"/>
</dbReference>
<dbReference type="PANTHER" id="PTHR46361:SF5">
    <property type="entry name" value="DEP DOMAIN-CONTAINING PROTEIN"/>
    <property type="match status" value="1"/>
</dbReference>
<evidence type="ECO:0000259" key="2">
    <source>
        <dbReference type="Pfam" id="PF04784"/>
    </source>
</evidence>